<feature type="domain" description="N-acetyltransferase" evidence="4">
    <location>
        <begin position="8"/>
        <end position="171"/>
    </location>
</feature>
<evidence type="ECO:0000313" key="5">
    <source>
        <dbReference type="EMBL" id="QJQ31377.1"/>
    </source>
</evidence>
<protein>
    <submittedName>
        <fullName evidence="5">GNAT family N-acetyltransferase</fullName>
    </submittedName>
</protein>
<evidence type="ECO:0000256" key="3">
    <source>
        <dbReference type="ARBA" id="ARBA00038502"/>
    </source>
</evidence>
<dbReference type="GO" id="GO:0016747">
    <property type="term" value="F:acyltransferase activity, transferring groups other than amino-acyl groups"/>
    <property type="evidence" value="ECO:0007669"/>
    <property type="project" value="InterPro"/>
</dbReference>
<dbReference type="InterPro" id="IPR051531">
    <property type="entry name" value="N-acetyltransferase"/>
</dbReference>
<organism evidence="5 6">
    <name type="scientific">Sphingomonas lacunae</name>
    <dbReference type="NCBI Taxonomy" id="2698828"/>
    <lineage>
        <taxon>Bacteria</taxon>
        <taxon>Pseudomonadati</taxon>
        <taxon>Pseudomonadota</taxon>
        <taxon>Alphaproteobacteria</taxon>
        <taxon>Sphingomonadales</taxon>
        <taxon>Sphingomonadaceae</taxon>
        <taxon>Sphingomonas</taxon>
    </lineage>
</organism>
<evidence type="ECO:0000256" key="2">
    <source>
        <dbReference type="ARBA" id="ARBA00023315"/>
    </source>
</evidence>
<keyword evidence="2" id="KW-0012">Acyltransferase</keyword>
<sequence>MFARTERLLLRPGFPEDAAAVAAAIGEEAIVRNLVMAPWPYSERDAADWLAMEQHPLLPSFVMVKRTGGTPRVIGAIGIHMVEHDDGSRGPEIGYWIARPYWGLGFATEAGRAVLDIARTNGLPPLTAGHFIDNPASGTVLRKLGFRPTGRIVPRYSRARGTHVPCALFEQGEEDAMADVRTGKRPWDEDQRETIRLMAA</sequence>
<dbReference type="InterPro" id="IPR016181">
    <property type="entry name" value="Acyl_CoA_acyltransferase"/>
</dbReference>
<dbReference type="PROSITE" id="PS51186">
    <property type="entry name" value="GNAT"/>
    <property type="match status" value="1"/>
</dbReference>
<proteinExistence type="inferred from homology"/>
<dbReference type="AlphaFoldDB" id="A0A6M4AQR1"/>
<comment type="similarity">
    <text evidence="3">Belongs to the acetyltransferase family. RimJ subfamily.</text>
</comment>
<dbReference type="PANTHER" id="PTHR43792">
    <property type="entry name" value="GNAT FAMILY, PUTATIVE (AFU_ORTHOLOGUE AFUA_3G00765)-RELATED-RELATED"/>
    <property type="match status" value="1"/>
</dbReference>
<dbReference type="RefSeq" id="WP_169943594.1">
    <property type="nucleotide sequence ID" value="NZ_CP053015.1"/>
</dbReference>
<evidence type="ECO:0000256" key="1">
    <source>
        <dbReference type="ARBA" id="ARBA00022679"/>
    </source>
</evidence>
<name>A0A6M4AQR1_9SPHN</name>
<dbReference type="Proteomes" id="UP000503018">
    <property type="component" value="Chromosome"/>
</dbReference>
<dbReference type="Pfam" id="PF13302">
    <property type="entry name" value="Acetyltransf_3"/>
    <property type="match status" value="1"/>
</dbReference>
<dbReference type="Gene3D" id="3.40.630.30">
    <property type="match status" value="1"/>
</dbReference>
<evidence type="ECO:0000313" key="6">
    <source>
        <dbReference type="Proteomes" id="UP000503018"/>
    </source>
</evidence>
<dbReference type="SUPFAM" id="SSF55729">
    <property type="entry name" value="Acyl-CoA N-acyltransferases (Nat)"/>
    <property type="match status" value="1"/>
</dbReference>
<keyword evidence="6" id="KW-1185">Reference proteome</keyword>
<reference evidence="5 6" key="1">
    <citation type="submission" date="2020-01" db="EMBL/GenBank/DDBJ databases">
        <title>Sphingomonas sp. strain CSW-10.</title>
        <authorList>
            <person name="Chen W.-M."/>
        </authorList>
    </citation>
    <scope>NUCLEOTIDE SEQUENCE [LARGE SCALE GENOMIC DNA]</scope>
    <source>
        <strain evidence="5 6">CSW-10</strain>
    </source>
</reference>
<dbReference type="EMBL" id="CP053015">
    <property type="protein sequence ID" value="QJQ31377.1"/>
    <property type="molecule type" value="Genomic_DNA"/>
</dbReference>
<keyword evidence="1 5" id="KW-0808">Transferase</keyword>
<accession>A0A6M4AQR1</accession>
<evidence type="ECO:0000259" key="4">
    <source>
        <dbReference type="PROSITE" id="PS51186"/>
    </source>
</evidence>
<dbReference type="PANTHER" id="PTHR43792:SF8">
    <property type="entry name" value="[RIBOSOMAL PROTEIN US5]-ALANINE N-ACETYLTRANSFERASE"/>
    <property type="match status" value="1"/>
</dbReference>
<dbReference type="KEGG" id="slan:GV829_02050"/>
<dbReference type="InterPro" id="IPR000182">
    <property type="entry name" value="GNAT_dom"/>
</dbReference>
<gene>
    <name evidence="5" type="ORF">GV829_02050</name>
</gene>